<proteinExistence type="predicted"/>
<sequence>MNPEAVVNYLVEWSRQKVRDAGALGLVLGVSGGVDSAVAAIIAKKAFPENCMTLLLPCESDVVDRMDSQALVEKFNIPYRIIDLDNAYHLLSTQFESYLKFEG</sequence>
<dbReference type="GO" id="GO:0006163">
    <property type="term" value="P:purine nucleotide metabolic process"/>
    <property type="evidence" value="ECO:0007669"/>
    <property type="project" value="UniProtKB-ARBA"/>
</dbReference>
<dbReference type="SUPFAM" id="SSF52402">
    <property type="entry name" value="Adenine nucleotide alpha hydrolases-like"/>
    <property type="match status" value="1"/>
</dbReference>
<evidence type="ECO:0000313" key="3">
    <source>
        <dbReference type="Proteomes" id="UP000263273"/>
    </source>
</evidence>
<evidence type="ECO:0000259" key="1">
    <source>
        <dbReference type="Pfam" id="PF02540"/>
    </source>
</evidence>
<dbReference type="InterPro" id="IPR022310">
    <property type="entry name" value="NAD/GMP_synthase"/>
</dbReference>
<dbReference type="Pfam" id="PF02540">
    <property type="entry name" value="NAD_synthase"/>
    <property type="match status" value="1"/>
</dbReference>
<comment type="caution">
    <text evidence="2">The sequence shown here is derived from an EMBL/GenBank/DDBJ whole genome shotgun (WGS) entry which is preliminary data.</text>
</comment>
<accession>A0A354YXL4</accession>
<dbReference type="InterPro" id="IPR014729">
    <property type="entry name" value="Rossmann-like_a/b/a_fold"/>
</dbReference>
<name>A0A354YXL4_9FIRM</name>
<feature type="non-terminal residue" evidence="2">
    <location>
        <position position="103"/>
    </location>
</feature>
<protein>
    <submittedName>
        <fullName evidence="2">NAD(+) synthetase</fullName>
    </submittedName>
</protein>
<feature type="domain" description="NAD/GMP synthase" evidence="1">
    <location>
        <begin position="7"/>
        <end position="96"/>
    </location>
</feature>
<reference evidence="2 3" key="1">
    <citation type="journal article" date="2018" name="Nat. Biotechnol.">
        <title>A standardized bacterial taxonomy based on genome phylogeny substantially revises the tree of life.</title>
        <authorList>
            <person name="Parks D.H."/>
            <person name="Chuvochina M."/>
            <person name="Waite D.W."/>
            <person name="Rinke C."/>
            <person name="Skarshewski A."/>
            <person name="Chaumeil P.A."/>
            <person name="Hugenholtz P."/>
        </authorList>
    </citation>
    <scope>NUCLEOTIDE SEQUENCE [LARGE SCALE GENOMIC DNA]</scope>
    <source>
        <strain evidence="2">UBA10948</strain>
    </source>
</reference>
<evidence type="ECO:0000313" key="2">
    <source>
        <dbReference type="EMBL" id="HBK54095.1"/>
    </source>
</evidence>
<dbReference type="Gene3D" id="3.40.50.620">
    <property type="entry name" value="HUPs"/>
    <property type="match status" value="1"/>
</dbReference>
<dbReference type="Proteomes" id="UP000263273">
    <property type="component" value="Unassembled WGS sequence"/>
</dbReference>
<gene>
    <name evidence="2" type="ORF">DDZ44_09185</name>
</gene>
<dbReference type="AlphaFoldDB" id="A0A354YXL4"/>
<dbReference type="EMBL" id="DNZF01000201">
    <property type="protein sequence ID" value="HBK54095.1"/>
    <property type="molecule type" value="Genomic_DNA"/>
</dbReference>
<organism evidence="2 3">
    <name type="scientific">Syntrophomonas wolfei</name>
    <dbReference type="NCBI Taxonomy" id="863"/>
    <lineage>
        <taxon>Bacteria</taxon>
        <taxon>Bacillati</taxon>
        <taxon>Bacillota</taxon>
        <taxon>Clostridia</taxon>
        <taxon>Eubacteriales</taxon>
        <taxon>Syntrophomonadaceae</taxon>
        <taxon>Syntrophomonas</taxon>
    </lineage>
</organism>